<evidence type="ECO:0000256" key="1">
    <source>
        <dbReference type="SAM" id="SignalP"/>
    </source>
</evidence>
<feature type="signal peptide" evidence="1">
    <location>
        <begin position="1"/>
        <end position="24"/>
    </location>
</feature>
<sequence length="293" mass="31828">MPKILLTFLLCWVAQAWLPAPAGAAPITVCDDTGVTITLQAPAKRIIPLYGAYSELLLALDAGSLLVARTAADTHLAPLSALPAIGTHMRPNAELIVAQKPDLILQFAGRREASIQTEALRALGLNVLTFSLNSFEDIFSVLETLGRLTAHEAKAKILRREWQARLVALHDRYGGQKPVRVFYEVRYPNLLAAGADGIVNEIISAAGGENVVREQKKLVRVNEESLIVADPDVYLVQKGPMNPDPDALTARPHFRNLRAVRAGRVVEVAEQRFARPGPGALEAAEDLGRILHP</sequence>
<dbReference type="Gene3D" id="3.40.50.1980">
    <property type="entry name" value="Nitrogenase molybdenum iron protein domain"/>
    <property type="match status" value="2"/>
</dbReference>
<evidence type="ECO:0000259" key="2">
    <source>
        <dbReference type="PROSITE" id="PS50983"/>
    </source>
</evidence>
<dbReference type="SUPFAM" id="SSF53807">
    <property type="entry name" value="Helical backbone' metal receptor"/>
    <property type="match status" value="1"/>
</dbReference>
<proteinExistence type="predicted"/>
<dbReference type="AlphaFoldDB" id="A0A6L2R7D1"/>
<dbReference type="PANTHER" id="PTHR30535:SF34">
    <property type="entry name" value="MOLYBDATE-BINDING PROTEIN MOLA"/>
    <property type="match status" value="1"/>
</dbReference>
<keyword evidence="1" id="KW-0732">Signal</keyword>
<dbReference type="InterPro" id="IPR002491">
    <property type="entry name" value="ABC_transptr_periplasmic_BD"/>
</dbReference>
<name>A0A6L2R7D1_9BACT</name>
<dbReference type="InterPro" id="IPR050902">
    <property type="entry name" value="ABC_Transporter_SBP"/>
</dbReference>
<dbReference type="EMBL" id="BLLL01000022">
    <property type="protein sequence ID" value="GFH63460.1"/>
    <property type="molecule type" value="Genomic_DNA"/>
</dbReference>
<evidence type="ECO:0000313" key="3">
    <source>
        <dbReference type="EMBL" id="GFH63460.1"/>
    </source>
</evidence>
<feature type="chain" id="PRO_5026889551" evidence="1">
    <location>
        <begin position="25"/>
        <end position="293"/>
    </location>
</feature>
<protein>
    <submittedName>
        <fullName evidence="3">Fe3+-complex ABC transporter substrate-binding protein</fullName>
    </submittedName>
</protein>
<dbReference type="Proteomes" id="UP000505077">
    <property type="component" value="Unassembled WGS sequence"/>
</dbReference>
<comment type="caution">
    <text evidence="3">The sequence shown here is derived from an EMBL/GenBank/DDBJ whole genome shotgun (WGS) entry which is preliminary data.</text>
</comment>
<evidence type="ECO:0000313" key="4">
    <source>
        <dbReference type="Proteomes" id="UP000505077"/>
    </source>
</evidence>
<feature type="domain" description="Fe/B12 periplasmic-binding" evidence="2">
    <location>
        <begin position="45"/>
        <end position="293"/>
    </location>
</feature>
<organism evidence="3 4">
    <name type="scientific">Candidatus Desulfovibrio kirbyi</name>
    <dbReference type="NCBI Taxonomy" id="2696086"/>
    <lineage>
        <taxon>Bacteria</taxon>
        <taxon>Pseudomonadati</taxon>
        <taxon>Thermodesulfobacteriota</taxon>
        <taxon>Desulfovibrionia</taxon>
        <taxon>Desulfovibrionales</taxon>
        <taxon>Desulfovibrionaceae</taxon>
        <taxon>Desulfovibrio</taxon>
    </lineage>
</organism>
<accession>A0A6L2R7D1</accession>
<dbReference type="PANTHER" id="PTHR30535">
    <property type="entry name" value="VITAMIN B12-BINDING PROTEIN"/>
    <property type="match status" value="1"/>
</dbReference>
<reference evidence="3 4" key="1">
    <citation type="journal article" date="2020" name="ISME J.">
        <title>Parallel Reductive Genome Evolution in Desulfovibrio Ectosymbionts Independently Acquired by Trichonympha Protists in the Termite Gut.</title>
        <authorList>
            <person name="Takeuchi M."/>
            <person name="Kuwahara H."/>
            <person name="Murakami T."/>
            <person name="Takahashi K."/>
            <person name="Kajitani R."/>
            <person name="Toyoda A."/>
            <person name="Itoh T."/>
            <person name="Ohkuma M."/>
            <person name="Hongoh Y."/>
        </authorList>
    </citation>
    <scope>NUCLEOTIDE SEQUENCE [LARGE SCALE GENOMIC DNA]</scope>
    <source>
        <strain evidence="3">ZnDsv-02</strain>
    </source>
</reference>
<gene>
    <name evidence="3" type="primary">fhuD</name>
    <name evidence="3" type="ORF">ZNDK_1231</name>
</gene>
<dbReference type="PROSITE" id="PS50983">
    <property type="entry name" value="FE_B12_PBP"/>
    <property type="match status" value="1"/>
</dbReference>
<dbReference type="Pfam" id="PF01497">
    <property type="entry name" value="Peripla_BP_2"/>
    <property type="match status" value="1"/>
</dbReference>